<gene>
    <name evidence="1" type="ORF">BHYA_0196g00160</name>
</gene>
<dbReference type="Proteomes" id="UP000297814">
    <property type="component" value="Unassembled WGS sequence"/>
</dbReference>
<comment type="caution">
    <text evidence="1">The sequence shown here is derived from an EMBL/GenBank/DDBJ whole genome shotgun (WGS) entry which is preliminary data.</text>
</comment>
<dbReference type="AlphaFoldDB" id="A0A4Z1GGD4"/>
<reference evidence="1 2" key="1">
    <citation type="submission" date="2017-12" db="EMBL/GenBank/DDBJ databases">
        <title>Comparative genomics of Botrytis spp.</title>
        <authorList>
            <person name="Valero-Jimenez C.A."/>
            <person name="Tapia P."/>
            <person name="Veloso J."/>
            <person name="Silva-Moreno E."/>
            <person name="Staats M."/>
            <person name="Valdes J.H."/>
            <person name="Van Kan J.A.L."/>
        </authorList>
    </citation>
    <scope>NUCLEOTIDE SEQUENCE [LARGE SCALE GENOMIC DNA]</scope>
    <source>
        <strain evidence="1 2">Bh0001</strain>
    </source>
</reference>
<dbReference type="EMBL" id="PQXK01000196">
    <property type="protein sequence ID" value="TGO34460.1"/>
    <property type="molecule type" value="Genomic_DNA"/>
</dbReference>
<evidence type="ECO:0000313" key="2">
    <source>
        <dbReference type="Proteomes" id="UP000297814"/>
    </source>
</evidence>
<sequence length="422" mass="49083">MPSPVGTFLAERSLEKELQCICGKLIQDDDDFRATYLYVLTGRGASPVYHPAAWTEPRLQSVSSLDEVINNIISSNSRLQYSSSFDQSTSSYRFIGSYIAHNCDLINRVPFTPPRFDLIDRETNLPIPAINMSKYMYFRYHHLPAKDLRAASPPPIGRRPDHQIFKNYRGSIKMFVNEIGERTIERARSITSMIVLANIMSEEFKRRCRSVASHLQLEMFFYKSITDDQLYYVFTDFWSAIDFRALQVSDELPHSPTEQDTWRFQLRKFAKVTFACLARDYFKYCLQVTRLKKGHNSTQPSEREENFNEEKLTYERLCRNLWSYPNIIGENEVVRNLHREFLAPPGEDTLLITEPPAIEIQDGHIPGNGKIFFDVEKERKRFNTGLQKVVDEWQKPPALVLLKDAPDFYATRDFLVDCDPPI</sequence>
<organism evidence="1 2">
    <name type="scientific">Botrytis hyacinthi</name>
    <dbReference type="NCBI Taxonomy" id="278943"/>
    <lineage>
        <taxon>Eukaryota</taxon>
        <taxon>Fungi</taxon>
        <taxon>Dikarya</taxon>
        <taxon>Ascomycota</taxon>
        <taxon>Pezizomycotina</taxon>
        <taxon>Leotiomycetes</taxon>
        <taxon>Helotiales</taxon>
        <taxon>Sclerotiniaceae</taxon>
        <taxon>Botrytis</taxon>
    </lineage>
</organism>
<accession>A0A4Z1GGD4</accession>
<evidence type="ECO:0000313" key="1">
    <source>
        <dbReference type="EMBL" id="TGO34460.1"/>
    </source>
</evidence>
<name>A0A4Z1GGD4_9HELO</name>
<proteinExistence type="predicted"/>
<keyword evidence="2" id="KW-1185">Reference proteome</keyword>
<protein>
    <submittedName>
        <fullName evidence="1">Uncharacterized protein</fullName>
    </submittedName>
</protein>